<dbReference type="InterPro" id="IPR003346">
    <property type="entry name" value="Transposase_20"/>
</dbReference>
<dbReference type="InterPro" id="IPR047650">
    <property type="entry name" value="Transpos_IS110"/>
</dbReference>
<proteinExistence type="predicted"/>
<dbReference type="InterPro" id="IPR002525">
    <property type="entry name" value="Transp_IS110-like_N"/>
</dbReference>
<evidence type="ECO:0000259" key="2">
    <source>
        <dbReference type="Pfam" id="PF02371"/>
    </source>
</evidence>
<evidence type="ECO:0000313" key="4">
    <source>
        <dbReference type="Proteomes" id="UP000244956"/>
    </source>
</evidence>
<evidence type="ECO:0000259" key="1">
    <source>
        <dbReference type="Pfam" id="PF01548"/>
    </source>
</evidence>
<comment type="caution">
    <text evidence="3">The sequence shown here is derived from an EMBL/GenBank/DDBJ whole genome shotgun (WGS) entry which is preliminary data.</text>
</comment>
<evidence type="ECO:0000313" key="3">
    <source>
        <dbReference type="EMBL" id="PWE00815.1"/>
    </source>
</evidence>
<dbReference type="GO" id="GO:0003677">
    <property type="term" value="F:DNA binding"/>
    <property type="evidence" value="ECO:0007669"/>
    <property type="project" value="InterPro"/>
</dbReference>
<keyword evidence="4" id="KW-1185">Reference proteome</keyword>
<dbReference type="PANTHER" id="PTHR33055:SF13">
    <property type="entry name" value="TRANSPOSASE"/>
    <property type="match status" value="1"/>
</dbReference>
<dbReference type="GO" id="GO:0004803">
    <property type="term" value="F:transposase activity"/>
    <property type="evidence" value="ECO:0007669"/>
    <property type="project" value="InterPro"/>
</dbReference>
<sequence length="438" mass="50148">MAKIINPNAAGIDIASNVHYVAVSEDKCENPVRSFKGFTRDLHILSKWLVDLGIKTVAMESTGAYWFQLYTILLDYGMEVFLVNAAHVKNVPGRKSDVIDAQWLQELHENGYLTACFQPDNLTRELRTYVRLRKQIIKEMATETQRMQKAMVNMNIKLHDVISDINGRTGRAIVDAIIDGERDPKRLASFRNRRIKCSEENLLKSLEGNWRDEQVFCLKMARDKYVELERHLQKTDQESERIIKLFTNTDIEEKKVKSRPRQNKQPNFNVGQYLYNVHGVDVLEIFGFKQTGALTVLSETGPNLKENFPSLKQFHSWLNLVPNNEISGGKILKSKVRKRKNHAGQAFREAANGLWNSHNPFGDYLRTKKAKSGAGPAVIATAKKIATIYYKMVTEKVEFDPYIIDGNRQVYLQKRAKSLSKTLESINKQLSEIEKLAS</sequence>
<dbReference type="Proteomes" id="UP000244956">
    <property type="component" value="Unassembled WGS sequence"/>
</dbReference>
<dbReference type="Pfam" id="PF02371">
    <property type="entry name" value="Transposase_20"/>
    <property type="match status" value="1"/>
</dbReference>
<name>A0A2U2BCL5_9BACT</name>
<protein>
    <submittedName>
        <fullName evidence="3">IS110 family transposase</fullName>
    </submittedName>
</protein>
<dbReference type="NCBIfam" id="NF033542">
    <property type="entry name" value="transpos_IS110"/>
    <property type="match status" value="1"/>
</dbReference>
<feature type="domain" description="Transposase IS116/IS110/IS902 C-terminal" evidence="2">
    <location>
        <begin position="283"/>
        <end position="343"/>
    </location>
</feature>
<dbReference type="OrthoDB" id="9815354at2"/>
<organism evidence="3 4">
    <name type="scientific">Marinilabilia rubra</name>
    <dbReference type="NCBI Taxonomy" id="2162893"/>
    <lineage>
        <taxon>Bacteria</taxon>
        <taxon>Pseudomonadati</taxon>
        <taxon>Bacteroidota</taxon>
        <taxon>Bacteroidia</taxon>
        <taxon>Marinilabiliales</taxon>
        <taxon>Marinilabiliaceae</taxon>
        <taxon>Marinilabilia</taxon>
    </lineage>
</organism>
<gene>
    <name evidence="3" type="ORF">DDZ16_04275</name>
</gene>
<reference evidence="3 4" key="1">
    <citation type="submission" date="2018-05" db="EMBL/GenBank/DDBJ databases">
        <title>Marinilabilia rubrum sp. nov., isolated from saltern sediment.</title>
        <authorList>
            <person name="Zhang R."/>
        </authorList>
    </citation>
    <scope>NUCLEOTIDE SEQUENCE [LARGE SCALE GENOMIC DNA]</scope>
    <source>
        <strain evidence="3 4">WTE16</strain>
    </source>
</reference>
<dbReference type="Pfam" id="PF01548">
    <property type="entry name" value="DEDD_Tnp_IS110"/>
    <property type="match status" value="1"/>
</dbReference>
<accession>A0A2U2BCL5</accession>
<dbReference type="AlphaFoldDB" id="A0A2U2BCL5"/>
<feature type="domain" description="Transposase IS110-like N-terminal" evidence="1">
    <location>
        <begin position="10"/>
        <end position="153"/>
    </location>
</feature>
<dbReference type="GO" id="GO:0006313">
    <property type="term" value="P:DNA transposition"/>
    <property type="evidence" value="ECO:0007669"/>
    <property type="project" value="InterPro"/>
</dbReference>
<dbReference type="RefSeq" id="WP_109263186.1">
    <property type="nucleotide sequence ID" value="NZ_QEWP01000002.1"/>
</dbReference>
<dbReference type="PANTHER" id="PTHR33055">
    <property type="entry name" value="TRANSPOSASE FOR INSERTION SEQUENCE ELEMENT IS1111A"/>
    <property type="match status" value="1"/>
</dbReference>
<dbReference type="EMBL" id="QEWP01000002">
    <property type="protein sequence ID" value="PWE00815.1"/>
    <property type="molecule type" value="Genomic_DNA"/>
</dbReference>